<organism evidence="2 3">
    <name type="scientific">Halorarum salinum</name>
    <dbReference type="NCBI Taxonomy" id="2743089"/>
    <lineage>
        <taxon>Archaea</taxon>
        <taxon>Methanobacteriati</taxon>
        <taxon>Methanobacteriota</taxon>
        <taxon>Stenosarchaea group</taxon>
        <taxon>Halobacteria</taxon>
        <taxon>Halobacteriales</taxon>
        <taxon>Haloferacaceae</taxon>
        <taxon>Halorarum</taxon>
    </lineage>
</organism>
<dbReference type="KEGG" id="halu:HUG12_04705"/>
<dbReference type="EMBL" id="CP058579">
    <property type="protein sequence ID" value="QLG61071.1"/>
    <property type="molecule type" value="Genomic_DNA"/>
</dbReference>
<gene>
    <name evidence="2" type="ORF">HUG12_04705</name>
</gene>
<protein>
    <submittedName>
        <fullName evidence="2">Uncharacterized protein</fullName>
    </submittedName>
</protein>
<evidence type="ECO:0000256" key="1">
    <source>
        <dbReference type="SAM" id="Phobius"/>
    </source>
</evidence>
<reference evidence="2 3" key="1">
    <citation type="submission" date="2020-06" db="EMBL/GenBank/DDBJ databases">
        <title>NJ-3-1, isolated from saline soil.</title>
        <authorList>
            <person name="Cui H.L."/>
            <person name="Shi X."/>
        </authorList>
    </citation>
    <scope>NUCLEOTIDE SEQUENCE [LARGE SCALE GENOMIC DNA]</scope>
    <source>
        <strain evidence="2 3">NJ-3-1</strain>
    </source>
</reference>
<sequence>MAPKPPTEATSSKEARESRIRSTHTGALLAIGVGLVVTVLFALVVPLVMAMFSGAFLAALVVRRRAPSSYGLTGSLYLVGLGVLSYTPVLSTQATGLTRLILLVVGILYLAFLTLKSGVKIVLRNIGQRYFSTDTLSELWDVGVSSWSIIYIVWNAFQLLERVIRSIAISILGPGSMITNILVVGSRNGFRGWVFDVSLIIFVVCVMLSFHTLATWHSAAKLKRSLTTDTEGAHSSVQLQVESMKNRISQRPTEDE</sequence>
<feature type="transmembrane region" description="Helical" evidence="1">
    <location>
        <begin position="163"/>
        <end position="185"/>
    </location>
</feature>
<dbReference type="RefSeq" id="WP_179267655.1">
    <property type="nucleotide sequence ID" value="NZ_CP058579.1"/>
</dbReference>
<feature type="transmembrane region" description="Helical" evidence="1">
    <location>
        <begin position="29"/>
        <end position="62"/>
    </location>
</feature>
<keyword evidence="3" id="KW-1185">Reference proteome</keyword>
<dbReference type="AlphaFoldDB" id="A0A7D5L9G7"/>
<name>A0A7D5L9G7_9EURY</name>
<feature type="transmembrane region" description="Helical" evidence="1">
    <location>
        <begin position="69"/>
        <end position="88"/>
    </location>
</feature>
<keyword evidence="1" id="KW-0812">Transmembrane</keyword>
<proteinExistence type="predicted"/>
<feature type="transmembrane region" description="Helical" evidence="1">
    <location>
        <begin position="100"/>
        <end position="119"/>
    </location>
</feature>
<dbReference type="GeneID" id="56036734"/>
<feature type="transmembrane region" description="Helical" evidence="1">
    <location>
        <begin position="139"/>
        <end position="157"/>
    </location>
</feature>
<keyword evidence="1" id="KW-1133">Transmembrane helix</keyword>
<evidence type="ECO:0000313" key="3">
    <source>
        <dbReference type="Proteomes" id="UP000509626"/>
    </source>
</evidence>
<accession>A0A7D5L9G7</accession>
<keyword evidence="1" id="KW-0472">Membrane</keyword>
<feature type="transmembrane region" description="Helical" evidence="1">
    <location>
        <begin position="197"/>
        <end position="216"/>
    </location>
</feature>
<dbReference type="Proteomes" id="UP000509626">
    <property type="component" value="Chromosome"/>
</dbReference>
<evidence type="ECO:0000313" key="2">
    <source>
        <dbReference type="EMBL" id="QLG61071.1"/>
    </source>
</evidence>